<comment type="caution">
    <text evidence="2">The sequence shown here is derived from an EMBL/GenBank/DDBJ whole genome shotgun (WGS) entry which is preliminary data.</text>
</comment>
<accession>A0ABT5RZM1</accession>
<dbReference type="SMART" id="SM00450">
    <property type="entry name" value="RHOD"/>
    <property type="match status" value="1"/>
</dbReference>
<organism evidence="2 3">
    <name type="scientific">Acidovorax benzenivorans</name>
    <dbReference type="NCBI Taxonomy" id="2987520"/>
    <lineage>
        <taxon>Bacteria</taxon>
        <taxon>Pseudomonadati</taxon>
        <taxon>Pseudomonadota</taxon>
        <taxon>Betaproteobacteria</taxon>
        <taxon>Burkholderiales</taxon>
        <taxon>Comamonadaceae</taxon>
        <taxon>Acidovorax</taxon>
    </lineage>
</organism>
<evidence type="ECO:0000259" key="1">
    <source>
        <dbReference type="PROSITE" id="PS50206"/>
    </source>
</evidence>
<dbReference type="SUPFAM" id="SSF52821">
    <property type="entry name" value="Rhodanese/Cell cycle control phosphatase"/>
    <property type="match status" value="1"/>
</dbReference>
<reference evidence="2" key="1">
    <citation type="submission" date="2022-10" db="EMBL/GenBank/DDBJ databases">
        <title>Description of microaerobic benzene degrading bacteria.</title>
        <authorList>
            <person name="Bedics A."/>
            <person name="Tancsics A."/>
            <person name="Banerjee S."/>
        </authorList>
    </citation>
    <scope>NUCLEOTIDE SEQUENCE</scope>
    <source>
        <strain evidence="2">D2M1</strain>
    </source>
</reference>
<proteinExistence type="predicted"/>
<dbReference type="InterPro" id="IPR036873">
    <property type="entry name" value="Rhodanese-like_dom_sf"/>
</dbReference>
<dbReference type="PROSITE" id="PS50206">
    <property type="entry name" value="RHODANESE_3"/>
    <property type="match status" value="1"/>
</dbReference>
<gene>
    <name evidence="2" type="ORF">OIN59_17030</name>
</gene>
<dbReference type="PANTHER" id="PTHR45431">
    <property type="entry name" value="RHODANESE-LIKE DOMAIN-CONTAINING PROTEIN 15, CHLOROPLASTIC"/>
    <property type="match status" value="1"/>
</dbReference>
<keyword evidence="3" id="KW-1185">Reference proteome</keyword>
<protein>
    <submittedName>
        <fullName evidence="2">Rhodanese-like domain-containing protein</fullName>
    </submittedName>
</protein>
<evidence type="ECO:0000313" key="3">
    <source>
        <dbReference type="Proteomes" id="UP001148932"/>
    </source>
</evidence>
<dbReference type="PANTHER" id="PTHR45431:SF3">
    <property type="entry name" value="RHODANESE-LIKE DOMAIN-CONTAINING PROTEIN 15, CHLOROPLASTIC"/>
    <property type="match status" value="1"/>
</dbReference>
<dbReference type="Gene3D" id="3.40.250.10">
    <property type="entry name" value="Rhodanese-like domain"/>
    <property type="match status" value="1"/>
</dbReference>
<name>A0ABT5RZM1_9BURK</name>
<dbReference type="InterPro" id="IPR001763">
    <property type="entry name" value="Rhodanese-like_dom"/>
</dbReference>
<dbReference type="Pfam" id="PF00581">
    <property type="entry name" value="Rhodanese"/>
    <property type="match status" value="1"/>
</dbReference>
<dbReference type="EMBL" id="JAPCKI010000010">
    <property type="protein sequence ID" value="MDD2179144.1"/>
    <property type="molecule type" value="Genomic_DNA"/>
</dbReference>
<evidence type="ECO:0000313" key="2">
    <source>
        <dbReference type="EMBL" id="MDD2179144.1"/>
    </source>
</evidence>
<dbReference type="RefSeq" id="WP_274112258.1">
    <property type="nucleotide sequence ID" value="NZ_JAPCKI010000010.1"/>
</dbReference>
<dbReference type="Proteomes" id="UP001148932">
    <property type="component" value="Unassembled WGS sequence"/>
</dbReference>
<dbReference type="CDD" id="cd00158">
    <property type="entry name" value="RHOD"/>
    <property type="match status" value="1"/>
</dbReference>
<feature type="domain" description="Rhodanese" evidence="1">
    <location>
        <begin position="6"/>
        <end position="96"/>
    </location>
</feature>
<dbReference type="InterPro" id="IPR052367">
    <property type="entry name" value="Thiosulfate_ST/Rhodanese-like"/>
</dbReference>
<sequence>MSTANTSHTPLVVDVRSQGEFAAGHVAGSINLPLDTFTQQAISALPDRNRPLVLCCLSGARSGMAAQWLQAQGYTQVANGGGVSSVALRLGLPMERG</sequence>